<protein>
    <submittedName>
        <fullName evidence="1">Alpha/beta hydrolase</fullName>
    </submittedName>
</protein>
<dbReference type="RefSeq" id="WP_344097447.1">
    <property type="nucleotide sequence ID" value="NZ_BAAAOG010000012.1"/>
</dbReference>
<dbReference type="Gene3D" id="3.40.50.1820">
    <property type="entry name" value="alpha/beta hydrolase"/>
    <property type="match status" value="1"/>
</dbReference>
<dbReference type="GO" id="GO:0016787">
    <property type="term" value="F:hydrolase activity"/>
    <property type="evidence" value="ECO:0007669"/>
    <property type="project" value="UniProtKB-KW"/>
</dbReference>
<keyword evidence="1" id="KW-0378">Hydrolase</keyword>
<evidence type="ECO:0000313" key="1">
    <source>
        <dbReference type="EMBL" id="GAA1970086.1"/>
    </source>
</evidence>
<organism evidence="1 2">
    <name type="scientific">Microbacterium deminutum</name>
    <dbReference type="NCBI Taxonomy" id="344164"/>
    <lineage>
        <taxon>Bacteria</taxon>
        <taxon>Bacillati</taxon>
        <taxon>Actinomycetota</taxon>
        <taxon>Actinomycetes</taxon>
        <taxon>Micrococcales</taxon>
        <taxon>Microbacteriaceae</taxon>
        <taxon>Microbacterium</taxon>
    </lineage>
</organism>
<accession>A0ABN2RJB8</accession>
<keyword evidence="2" id="KW-1185">Reference proteome</keyword>
<sequence>MTLSTEVSWVLDEIEMFGTITKPEGEGRFPSVVMVAGSGPTDRDWNSPLLPGGNGSARHIAEALAEAGYASIRYDKRASGPHVMENLPAMVGHISMQSHLDELVAATAQLAADPTIDAERLAGFGNSEGCLHVLHYATTTQPHPFSAIVLTGAPGRSIGTVLVTQLSQQLSGAPELIPLVEQAAARYGAGEPIAADERLPEPVRMVFRSFETPANLPFARELWSEDATMSLPRVTIPTLVLIGGKDIQIDAHADGAPLQEATRGKANVTFLFPTDANHVLKHESHTREEVLAGQGTPYNDDAAVLDAEAMADILKWLHQTLD</sequence>
<dbReference type="Proteomes" id="UP001499933">
    <property type="component" value="Unassembled WGS sequence"/>
</dbReference>
<gene>
    <name evidence="1" type="ORF">GCM10009776_36460</name>
</gene>
<comment type="caution">
    <text evidence="1">The sequence shown here is derived from an EMBL/GenBank/DDBJ whole genome shotgun (WGS) entry which is preliminary data.</text>
</comment>
<reference evidence="1 2" key="1">
    <citation type="journal article" date="2019" name="Int. J. Syst. Evol. Microbiol.">
        <title>The Global Catalogue of Microorganisms (GCM) 10K type strain sequencing project: providing services to taxonomists for standard genome sequencing and annotation.</title>
        <authorList>
            <consortium name="The Broad Institute Genomics Platform"/>
            <consortium name="The Broad Institute Genome Sequencing Center for Infectious Disease"/>
            <person name="Wu L."/>
            <person name="Ma J."/>
        </authorList>
    </citation>
    <scope>NUCLEOTIDE SEQUENCE [LARGE SCALE GENOMIC DNA]</scope>
    <source>
        <strain evidence="1 2">JCM 14901</strain>
    </source>
</reference>
<proteinExistence type="predicted"/>
<dbReference type="InterPro" id="IPR053145">
    <property type="entry name" value="AB_hydrolase_Est10"/>
</dbReference>
<evidence type="ECO:0000313" key="2">
    <source>
        <dbReference type="Proteomes" id="UP001499933"/>
    </source>
</evidence>
<dbReference type="PANTHER" id="PTHR43265:SF1">
    <property type="entry name" value="ESTERASE ESTD"/>
    <property type="match status" value="1"/>
</dbReference>
<name>A0ABN2RJB8_9MICO</name>
<dbReference type="InterPro" id="IPR029058">
    <property type="entry name" value="AB_hydrolase_fold"/>
</dbReference>
<dbReference type="PANTHER" id="PTHR43265">
    <property type="entry name" value="ESTERASE ESTD"/>
    <property type="match status" value="1"/>
</dbReference>
<dbReference type="EMBL" id="BAAAOG010000012">
    <property type="protein sequence ID" value="GAA1970086.1"/>
    <property type="molecule type" value="Genomic_DNA"/>
</dbReference>
<dbReference type="SUPFAM" id="SSF53474">
    <property type="entry name" value="alpha/beta-Hydrolases"/>
    <property type="match status" value="1"/>
</dbReference>